<dbReference type="OMA" id="KSPAGCK"/>
<evidence type="ECO:0000256" key="5">
    <source>
        <dbReference type="SAM" id="SignalP"/>
    </source>
</evidence>
<dbReference type="InterPro" id="IPR044865">
    <property type="entry name" value="MRH_dom"/>
</dbReference>
<comment type="caution">
    <text evidence="7">The sequence shown here is derived from an EMBL/GenBank/DDBJ whole genome shotgun (WGS) entry which is preliminary data.</text>
</comment>
<evidence type="ECO:0000259" key="6">
    <source>
        <dbReference type="PROSITE" id="PS51914"/>
    </source>
</evidence>
<keyword evidence="4" id="KW-0472">Membrane</keyword>
<keyword evidence="4" id="KW-0812">Transmembrane</keyword>
<evidence type="ECO:0000256" key="4">
    <source>
        <dbReference type="SAM" id="Phobius"/>
    </source>
</evidence>
<protein>
    <recommendedName>
        <fullName evidence="6">MRH domain-containing protein</fullName>
    </recommendedName>
</protein>
<keyword evidence="1 5" id="KW-0732">Signal</keyword>
<keyword evidence="4" id="KW-1133">Transmembrane helix</keyword>
<dbReference type="PANTHER" id="PTHR15071:SF13">
    <property type="entry name" value="AUTOPHAGY-RELATED PROTEIN 27"/>
    <property type="match status" value="1"/>
</dbReference>
<keyword evidence="2" id="KW-1015">Disulfide bond</keyword>
<feature type="chain" id="PRO_5035872973" description="MRH domain-containing protein" evidence="5">
    <location>
        <begin position="16"/>
        <end position="227"/>
    </location>
</feature>
<dbReference type="EMBL" id="CAJJDM010000094">
    <property type="protein sequence ID" value="CAD8092726.1"/>
    <property type="molecule type" value="Genomic_DNA"/>
</dbReference>
<dbReference type="PANTHER" id="PTHR15071">
    <property type="entry name" value="MANNOSE-6-PHOSPHATE RECEPTOR FAMILY MEMBER"/>
    <property type="match status" value="1"/>
</dbReference>
<proteinExistence type="predicted"/>
<evidence type="ECO:0000313" key="8">
    <source>
        <dbReference type="Proteomes" id="UP000688137"/>
    </source>
</evidence>
<evidence type="ECO:0000313" key="7">
    <source>
        <dbReference type="EMBL" id="CAD8092726.1"/>
    </source>
</evidence>
<evidence type="ECO:0000256" key="2">
    <source>
        <dbReference type="ARBA" id="ARBA00023157"/>
    </source>
</evidence>
<accession>A0A8S1NRA8</accession>
<evidence type="ECO:0000256" key="1">
    <source>
        <dbReference type="ARBA" id="ARBA00022729"/>
    </source>
</evidence>
<reference evidence="7" key="1">
    <citation type="submission" date="2021-01" db="EMBL/GenBank/DDBJ databases">
        <authorList>
            <consortium name="Genoscope - CEA"/>
            <person name="William W."/>
        </authorList>
    </citation>
    <scope>NUCLEOTIDE SEQUENCE</scope>
</reference>
<feature type="region of interest" description="Disordered" evidence="3">
    <location>
        <begin position="194"/>
        <end position="227"/>
    </location>
</feature>
<dbReference type="AlphaFoldDB" id="A0A8S1NRA8"/>
<dbReference type="Proteomes" id="UP000688137">
    <property type="component" value="Unassembled WGS sequence"/>
</dbReference>
<keyword evidence="8" id="KW-1185">Reference proteome</keyword>
<feature type="compositionally biased region" description="Polar residues" evidence="3">
    <location>
        <begin position="202"/>
        <end position="227"/>
    </location>
</feature>
<organism evidence="7 8">
    <name type="scientific">Paramecium primaurelia</name>
    <dbReference type="NCBI Taxonomy" id="5886"/>
    <lineage>
        <taxon>Eukaryota</taxon>
        <taxon>Sar</taxon>
        <taxon>Alveolata</taxon>
        <taxon>Ciliophora</taxon>
        <taxon>Intramacronucleata</taxon>
        <taxon>Oligohymenophorea</taxon>
        <taxon>Peniculida</taxon>
        <taxon>Parameciidae</taxon>
        <taxon>Paramecium</taxon>
    </lineage>
</organism>
<evidence type="ECO:0000256" key="3">
    <source>
        <dbReference type="SAM" id="MobiDB-lite"/>
    </source>
</evidence>
<feature type="transmembrane region" description="Helical" evidence="4">
    <location>
        <begin position="163"/>
        <end position="183"/>
    </location>
</feature>
<gene>
    <name evidence="7" type="ORF">PPRIM_AZ9-3.1.T0910097</name>
</gene>
<sequence>MISLILVLQLTTILGCEFKQEDHYYNLTKLQRTEPYIVKASADSSFFKMAYQFNFCGNHPKHCQGQSGAYQALEVMGILTDSCEILGKPENQQISLIENGLQITYSQGSQCENNQKKSVNFNILCSPEADQNFALLSEDNCHTAFQLKSPAGCKLQYSTQPLYIYYLSGIGILLMILGACFGYKQLQKKKDEKSDQYEKLNSDQPQIQNKNPDQSTTVVINQEAPSS</sequence>
<dbReference type="PROSITE" id="PS51914">
    <property type="entry name" value="MRH"/>
    <property type="match status" value="1"/>
</dbReference>
<feature type="domain" description="MRH" evidence="6">
    <location>
        <begin position="14"/>
        <end position="155"/>
    </location>
</feature>
<name>A0A8S1NRA8_PARPR</name>
<dbReference type="GO" id="GO:0012505">
    <property type="term" value="C:endomembrane system"/>
    <property type="evidence" value="ECO:0007669"/>
    <property type="project" value="UniProtKB-ARBA"/>
</dbReference>
<feature type="signal peptide" evidence="5">
    <location>
        <begin position="1"/>
        <end position="15"/>
    </location>
</feature>